<protein>
    <submittedName>
        <fullName evidence="1">Uncharacterized protein</fullName>
    </submittedName>
</protein>
<gene>
    <name evidence="1" type="ORF">B296_00018564</name>
</gene>
<sequence>MFKWSNPHLETDYIFFVIAGAYSRNSACKRNCSCYAGVYTIWVLFQGQISGKNIEIGIVGADRKFRYYIEAVAYGLWLN</sequence>
<comment type="caution">
    <text evidence="1">The sequence shown here is derived from an EMBL/GenBank/DDBJ whole genome shotgun (WGS) entry which is preliminary data.</text>
</comment>
<dbReference type="AlphaFoldDB" id="A0A426ZSI2"/>
<dbReference type="Proteomes" id="UP000287651">
    <property type="component" value="Unassembled WGS sequence"/>
</dbReference>
<reference evidence="1 2" key="1">
    <citation type="journal article" date="2014" name="Agronomy (Basel)">
        <title>A Draft Genome Sequence for Ensete ventricosum, the Drought-Tolerant Tree Against Hunger.</title>
        <authorList>
            <person name="Harrison J."/>
            <person name="Moore K.A."/>
            <person name="Paszkiewicz K."/>
            <person name="Jones T."/>
            <person name="Grant M."/>
            <person name="Ambacheew D."/>
            <person name="Muzemil S."/>
            <person name="Studholme D.J."/>
        </authorList>
    </citation>
    <scope>NUCLEOTIDE SEQUENCE [LARGE SCALE GENOMIC DNA]</scope>
</reference>
<evidence type="ECO:0000313" key="1">
    <source>
        <dbReference type="EMBL" id="RRT66987.1"/>
    </source>
</evidence>
<dbReference type="EMBL" id="AMZH03005212">
    <property type="protein sequence ID" value="RRT66987.1"/>
    <property type="molecule type" value="Genomic_DNA"/>
</dbReference>
<proteinExistence type="predicted"/>
<organism evidence="1 2">
    <name type="scientific">Ensete ventricosum</name>
    <name type="common">Abyssinian banana</name>
    <name type="synonym">Musa ensete</name>
    <dbReference type="NCBI Taxonomy" id="4639"/>
    <lineage>
        <taxon>Eukaryota</taxon>
        <taxon>Viridiplantae</taxon>
        <taxon>Streptophyta</taxon>
        <taxon>Embryophyta</taxon>
        <taxon>Tracheophyta</taxon>
        <taxon>Spermatophyta</taxon>
        <taxon>Magnoliopsida</taxon>
        <taxon>Liliopsida</taxon>
        <taxon>Zingiberales</taxon>
        <taxon>Musaceae</taxon>
        <taxon>Ensete</taxon>
    </lineage>
</organism>
<accession>A0A426ZSI2</accession>
<evidence type="ECO:0000313" key="2">
    <source>
        <dbReference type="Proteomes" id="UP000287651"/>
    </source>
</evidence>
<name>A0A426ZSI2_ENSVE</name>